<evidence type="ECO:0000259" key="6">
    <source>
        <dbReference type="PROSITE" id="PS50931"/>
    </source>
</evidence>
<dbReference type="InterPro" id="IPR036390">
    <property type="entry name" value="WH_DNA-bd_sf"/>
</dbReference>
<comment type="similarity">
    <text evidence="1">Belongs to the LysR transcriptional regulatory family.</text>
</comment>
<evidence type="ECO:0000313" key="7">
    <source>
        <dbReference type="EMBL" id="MDT0428069.1"/>
    </source>
</evidence>
<dbReference type="InterPro" id="IPR036388">
    <property type="entry name" value="WH-like_DNA-bd_sf"/>
</dbReference>
<dbReference type="InterPro" id="IPR050950">
    <property type="entry name" value="HTH-type_LysR_regulators"/>
</dbReference>
<dbReference type="Pfam" id="PF03466">
    <property type="entry name" value="LysR_substrate"/>
    <property type="match status" value="1"/>
</dbReference>
<protein>
    <submittedName>
        <fullName evidence="7">LysR substrate-binding domain-containing protein</fullName>
    </submittedName>
</protein>
<dbReference type="SUPFAM" id="SSF46785">
    <property type="entry name" value="Winged helix' DNA-binding domain"/>
    <property type="match status" value="1"/>
</dbReference>
<dbReference type="PANTHER" id="PTHR30419">
    <property type="entry name" value="HTH-TYPE TRANSCRIPTIONAL REGULATOR YBHD"/>
    <property type="match status" value="1"/>
</dbReference>
<dbReference type="RefSeq" id="WP_200694091.1">
    <property type="nucleotide sequence ID" value="NZ_JAVREX010000004.1"/>
</dbReference>
<evidence type="ECO:0000256" key="5">
    <source>
        <dbReference type="SAM" id="MobiDB-lite"/>
    </source>
</evidence>
<feature type="compositionally biased region" description="Basic and acidic residues" evidence="5">
    <location>
        <begin position="305"/>
        <end position="316"/>
    </location>
</feature>
<evidence type="ECO:0000256" key="1">
    <source>
        <dbReference type="ARBA" id="ARBA00009437"/>
    </source>
</evidence>
<keyword evidence="4" id="KW-0804">Transcription</keyword>
<organism evidence="7 8">
    <name type="scientific">Streptomyces salyersiae</name>
    <dbReference type="NCBI Taxonomy" id="3075530"/>
    <lineage>
        <taxon>Bacteria</taxon>
        <taxon>Bacillati</taxon>
        <taxon>Actinomycetota</taxon>
        <taxon>Actinomycetes</taxon>
        <taxon>Kitasatosporales</taxon>
        <taxon>Streptomycetaceae</taxon>
        <taxon>Streptomyces</taxon>
    </lineage>
</organism>
<name>A0ABU2RKU6_9ACTN</name>
<dbReference type="InterPro" id="IPR005119">
    <property type="entry name" value="LysR_subst-bd"/>
</dbReference>
<evidence type="ECO:0000313" key="8">
    <source>
        <dbReference type="Proteomes" id="UP001183777"/>
    </source>
</evidence>
<dbReference type="PROSITE" id="PS50931">
    <property type="entry name" value="HTH_LYSR"/>
    <property type="match status" value="1"/>
</dbReference>
<dbReference type="InterPro" id="IPR000847">
    <property type="entry name" value="LysR_HTH_N"/>
</dbReference>
<feature type="region of interest" description="Disordered" evidence="5">
    <location>
        <begin position="304"/>
        <end position="349"/>
    </location>
</feature>
<dbReference type="PANTHER" id="PTHR30419:SF8">
    <property type="entry name" value="NITROGEN ASSIMILATION TRANSCRIPTIONAL ACTIVATOR-RELATED"/>
    <property type="match status" value="1"/>
</dbReference>
<comment type="caution">
    <text evidence="7">The sequence shown here is derived from an EMBL/GenBank/DDBJ whole genome shotgun (WGS) entry which is preliminary data.</text>
</comment>
<dbReference type="SUPFAM" id="SSF53850">
    <property type="entry name" value="Periplasmic binding protein-like II"/>
    <property type="match status" value="1"/>
</dbReference>
<dbReference type="EMBL" id="JAVREX010000004">
    <property type="protein sequence ID" value="MDT0428069.1"/>
    <property type="molecule type" value="Genomic_DNA"/>
</dbReference>
<proteinExistence type="inferred from homology"/>
<dbReference type="Proteomes" id="UP001183777">
    <property type="component" value="Unassembled WGS sequence"/>
</dbReference>
<dbReference type="PRINTS" id="PR00039">
    <property type="entry name" value="HTHLYSR"/>
</dbReference>
<evidence type="ECO:0000256" key="3">
    <source>
        <dbReference type="ARBA" id="ARBA00023125"/>
    </source>
</evidence>
<accession>A0ABU2RKU6</accession>
<evidence type="ECO:0000256" key="2">
    <source>
        <dbReference type="ARBA" id="ARBA00023015"/>
    </source>
</evidence>
<dbReference type="Pfam" id="PF00126">
    <property type="entry name" value="HTH_1"/>
    <property type="match status" value="1"/>
</dbReference>
<evidence type="ECO:0000256" key="4">
    <source>
        <dbReference type="ARBA" id="ARBA00023163"/>
    </source>
</evidence>
<feature type="domain" description="HTH lysR-type" evidence="6">
    <location>
        <begin position="11"/>
        <end position="68"/>
    </location>
</feature>
<keyword evidence="8" id="KW-1185">Reference proteome</keyword>
<dbReference type="Gene3D" id="1.10.10.10">
    <property type="entry name" value="Winged helix-like DNA-binding domain superfamily/Winged helix DNA-binding domain"/>
    <property type="match status" value="1"/>
</dbReference>
<keyword evidence="2" id="KW-0805">Transcription regulation</keyword>
<keyword evidence="3" id="KW-0238">DNA-binding</keyword>
<dbReference type="Gene3D" id="3.40.190.290">
    <property type="match status" value="1"/>
</dbReference>
<reference evidence="8" key="1">
    <citation type="submission" date="2023-07" db="EMBL/GenBank/DDBJ databases">
        <title>30 novel species of actinomycetes from the DSMZ collection.</title>
        <authorList>
            <person name="Nouioui I."/>
        </authorList>
    </citation>
    <scope>NUCLEOTIDE SEQUENCE [LARGE SCALE GENOMIC DNA]</scope>
    <source>
        <strain evidence="8">DSM 41770</strain>
    </source>
</reference>
<sequence length="349" mass="37568">MDIPRLLDGRLKFRHLILVDALSRQGTVVGAAAELHVTQPAATRSLHELEDILGVPLFERRPRGVTATIFGEAFTQHARAVLAQLTQAGRHVTELADADRGTVVVGTHLAGSNVLLPRAIAGIKSQRPYLTVVVREASPEALLLELEAGRVDFVVGRLTAPSDERMLRRKLYDESVELVVRAGHPLVGQPHVELAELVDLPWILPGAATVLRREIEEFFSRHGLALPPNRVETTSFLTVRQLLLETDVVAVLPSLIIRDDPRLVGLRVPLDPIGHSVGLTMSAARTLSPSAQALIKSLEDIAGDMEPRGTRGEHDGGAPGGTRGEHDGGAPGETSEDVPGHTPGHRADQ</sequence>
<gene>
    <name evidence="7" type="ORF">RM649_10485</name>
</gene>